<evidence type="ECO:0000256" key="1">
    <source>
        <dbReference type="ARBA" id="ARBA00004120"/>
    </source>
</evidence>
<feature type="compositionally biased region" description="Polar residues" evidence="10">
    <location>
        <begin position="516"/>
        <end position="527"/>
    </location>
</feature>
<keyword evidence="6" id="KW-0206">Cytoskeleton</keyword>
<dbReference type="InterPro" id="IPR026742">
    <property type="entry name" value="Centrosomal_kizuma"/>
</dbReference>
<dbReference type="Proteomes" id="UP001347796">
    <property type="component" value="Unassembled WGS sequence"/>
</dbReference>
<dbReference type="EMBL" id="JAZGQO010000007">
    <property type="protein sequence ID" value="KAK6182432.1"/>
    <property type="molecule type" value="Genomic_DNA"/>
</dbReference>
<feature type="compositionally biased region" description="Basic and acidic residues" evidence="10">
    <location>
        <begin position="13"/>
        <end position="26"/>
    </location>
</feature>
<reference evidence="11 12" key="1">
    <citation type="submission" date="2024-01" db="EMBL/GenBank/DDBJ databases">
        <title>The genome of the rayed Mediterranean limpet Patella caerulea (Linnaeus, 1758).</title>
        <authorList>
            <person name="Anh-Thu Weber A."/>
            <person name="Halstead-Nussloch G."/>
        </authorList>
    </citation>
    <scope>NUCLEOTIDE SEQUENCE [LARGE SCALE GENOMIC DNA]</scope>
    <source>
        <strain evidence="11">AATW-2023a</strain>
        <tissue evidence="11">Whole specimen</tissue>
    </source>
</reference>
<feature type="compositionally biased region" description="Low complexity" evidence="10">
    <location>
        <begin position="120"/>
        <end position="138"/>
    </location>
</feature>
<feature type="compositionally biased region" description="Polar residues" evidence="10">
    <location>
        <begin position="1"/>
        <end position="12"/>
    </location>
</feature>
<dbReference type="GO" id="GO:0005813">
    <property type="term" value="C:centrosome"/>
    <property type="evidence" value="ECO:0007669"/>
    <property type="project" value="UniProtKB-SubCell"/>
</dbReference>
<evidence type="ECO:0000256" key="8">
    <source>
        <dbReference type="ARBA" id="ARBA00024919"/>
    </source>
</evidence>
<feature type="region of interest" description="Disordered" evidence="10">
    <location>
        <begin position="120"/>
        <end position="269"/>
    </location>
</feature>
<accession>A0AAN8JPW6</accession>
<proteinExistence type="inferred from homology"/>
<sequence>MASTSVEFYQKQNELRDSMKRSEEERHSLENQIKTYFKSDQRVAKLKAVRLNNYWKKLCDDEKRSKERNAQLLREFERIDSHLQSMGARTEKLRFLKKQYEETIERKYPNWRQLVCPTPELTNQQTTQPQQTENKTPPSGAPSNQSTPHHYSQQIPSQGLTQSKQSTSQYSSTYKQADVHQVPQDSSPARVSPTVTETGNGVKNLSTVEEVDIQPVQNVTIQKIQSPTSQKSGPMEPDDDSDIGSDMELPLSSGGQKSPAKKSSEKLDNPVLQGTSEAVGSIETEVASHSAKSMNKSLRAEITLTGIIYLLKYVQDDFRDAFSFEGYYKTSPPDSSLRSNIIHKANNGQNLSTIDANLVSMVILEQLTLVIRHLVNSGLLTDQVLISDTSRLTADTIGLQLPSDACDLWDSLFNHFSLLVQFKVMEPKEVAAVFVPCLVADGSQHQQKAFSLLVRLLEEFSKDDVTDGSSMASPHHQSPVKHTPRSYNDNTQDQGTVPPLKFGSLIDRPFSDDESTSLFDQTNSRNQPAVPLNETDAYKNMLSGTRNMTNENKAEEEEDTDDDVEKQFASVLSPRTPKSSVLSPRRKKDGGNIFTPRSGHDSIPSARSSKGEGDFLIENKVTSRNPDDLSDASSFSLGASPVYVPTAMDHRSTLASTGSYPIPTKRPGLRIGSDLDTDTEVDFMHKTSKNKTEDEDEFDFYN</sequence>
<feature type="region of interest" description="Disordered" evidence="10">
    <location>
        <begin position="1"/>
        <end position="26"/>
    </location>
</feature>
<comment type="caution">
    <text evidence="11">The sequence shown here is derived from an EMBL/GenBank/DDBJ whole genome shotgun (WGS) entry which is preliminary data.</text>
</comment>
<evidence type="ECO:0000313" key="11">
    <source>
        <dbReference type="EMBL" id="KAK6182432.1"/>
    </source>
</evidence>
<gene>
    <name evidence="11" type="ORF">SNE40_010127</name>
</gene>
<evidence type="ECO:0000313" key="12">
    <source>
        <dbReference type="Proteomes" id="UP001347796"/>
    </source>
</evidence>
<feature type="compositionally biased region" description="Polar residues" evidence="10">
    <location>
        <begin position="141"/>
        <end position="160"/>
    </location>
</feature>
<evidence type="ECO:0000256" key="9">
    <source>
        <dbReference type="ARBA" id="ARBA00031153"/>
    </source>
</evidence>
<feature type="compositionally biased region" description="Polar residues" evidence="10">
    <location>
        <begin position="183"/>
        <end position="207"/>
    </location>
</feature>
<keyword evidence="7" id="KW-0966">Cell projection</keyword>
<protein>
    <recommendedName>
        <fullName evidence="4">Centrosomal protein kizuna</fullName>
    </recommendedName>
    <alternativeName>
        <fullName evidence="9">Polo-like kinase 1 substrate 1</fullName>
    </alternativeName>
</protein>
<evidence type="ECO:0000256" key="4">
    <source>
        <dbReference type="ARBA" id="ARBA00013872"/>
    </source>
</evidence>
<evidence type="ECO:0000256" key="6">
    <source>
        <dbReference type="ARBA" id="ARBA00023212"/>
    </source>
</evidence>
<comment type="function">
    <text evidence="8">Centrosomal protein required for establishing a robust mitotic centrosome architecture that can endure the forces that converge on the centrosomes during spindle formation. Required for stabilizing the expanded pericentriolar material around the centriole.</text>
</comment>
<keyword evidence="12" id="KW-1185">Reference proteome</keyword>
<feature type="compositionally biased region" description="Polar residues" evidence="10">
    <location>
        <begin position="485"/>
        <end position="495"/>
    </location>
</feature>
<evidence type="ECO:0000256" key="7">
    <source>
        <dbReference type="ARBA" id="ARBA00023273"/>
    </source>
</evidence>
<dbReference type="PANTHER" id="PTHR16299">
    <property type="entry name" value="CENTROSOMAL PROTEIN KIZUNA"/>
    <property type="match status" value="1"/>
</dbReference>
<dbReference type="PANTHER" id="PTHR16299:SF2">
    <property type="entry name" value="CENTROSOMAL PROTEIN KIZUNA"/>
    <property type="match status" value="1"/>
</dbReference>
<feature type="compositionally biased region" description="Acidic residues" evidence="10">
    <location>
        <begin position="554"/>
        <end position="564"/>
    </location>
</feature>
<evidence type="ECO:0000256" key="3">
    <source>
        <dbReference type="ARBA" id="ARBA00010767"/>
    </source>
</evidence>
<comment type="similarity">
    <text evidence="3">Belongs to the kizuna family.</text>
</comment>
<feature type="compositionally biased region" description="Polar residues" evidence="10">
    <location>
        <begin position="542"/>
        <end position="551"/>
    </location>
</feature>
<feature type="compositionally biased region" description="Low complexity" evidence="10">
    <location>
        <begin position="161"/>
        <end position="176"/>
    </location>
</feature>
<organism evidence="11 12">
    <name type="scientific">Patella caerulea</name>
    <name type="common">Rayed Mediterranean limpet</name>
    <dbReference type="NCBI Taxonomy" id="87958"/>
    <lineage>
        <taxon>Eukaryota</taxon>
        <taxon>Metazoa</taxon>
        <taxon>Spiralia</taxon>
        <taxon>Lophotrochozoa</taxon>
        <taxon>Mollusca</taxon>
        <taxon>Gastropoda</taxon>
        <taxon>Patellogastropoda</taxon>
        <taxon>Patelloidea</taxon>
        <taxon>Patellidae</taxon>
        <taxon>Patella</taxon>
    </lineage>
</organism>
<feature type="compositionally biased region" description="Acidic residues" evidence="10">
    <location>
        <begin position="236"/>
        <end position="245"/>
    </location>
</feature>
<evidence type="ECO:0000256" key="10">
    <source>
        <dbReference type="SAM" id="MobiDB-lite"/>
    </source>
</evidence>
<feature type="compositionally biased region" description="Polar residues" evidence="10">
    <location>
        <begin position="215"/>
        <end position="232"/>
    </location>
</feature>
<name>A0AAN8JPW6_PATCE</name>
<feature type="compositionally biased region" description="Polar residues" evidence="10">
    <location>
        <begin position="467"/>
        <end position="476"/>
    </location>
</feature>
<evidence type="ECO:0000256" key="5">
    <source>
        <dbReference type="ARBA" id="ARBA00022490"/>
    </source>
</evidence>
<comment type="subcellular location">
    <subcellularLocation>
        <location evidence="1">Cytoplasm</location>
        <location evidence="1">Cytoskeleton</location>
        <location evidence="1">Cilium basal body</location>
    </subcellularLocation>
    <subcellularLocation>
        <location evidence="2">Cytoplasm</location>
        <location evidence="2">Cytoskeleton</location>
        <location evidence="2">Microtubule organizing center</location>
        <location evidence="2">Centrosome</location>
    </subcellularLocation>
</comment>
<dbReference type="GO" id="GO:0007051">
    <property type="term" value="P:spindle organization"/>
    <property type="evidence" value="ECO:0007669"/>
    <property type="project" value="InterPro"/>
</dbReference>
<keyword evidence="5" id="KW-0963">Cytoplasm</keyword>
<feature type="region of interest" description="Disordered" evidence="10">
    <location>
        <begin position="465"/>
        <end position="613"/>
    </location>
</feature>
<dbReference type="AlphaFoldDB" id="A0AAN8JPW6"/>
<feature type="region of interest" description="Disordered" evidence="10">
    <location>
        <begin position="653"/>
        <end position="676"/>
    </location>
</feature>
<evidence type="ECO:0000256" key="2">
    <source>
        <dbReference type="ARBA" id="ARBA00004300"/>
    </source>
</evidence>